<reference evidence="1 2" key="1">
    <citation type="submission" date="2024-08" db="EMBL/GenBank/DDBJ databases">
        <authorList>
            <person name="Cucini C."/>
            <person name="Frati F."/>
        </authorList>
    </citation>
    <scope>NUCLEOTIDE SEQUENCE [LARGE SCALE GENOMIC DNA]</scope>
</reference>
<keyword evidence="2" id="KW-1185">Reference proteome</keyword>
<accession>A0ABP1QD40</accession>
<evidence type="ECO:0000313" key="2">
    <source>
        <dbReference type="Proteomes" id="UP001642540"/>
    </source>
</evidence>
<sequence length="288" mass="33322">MTMRSRNAKRRIGKTEFYEFVATTLKVTLIFSALRTTICSEEEKLTIKPFPTKLEAGKQADSLPISNLNKYLLGLDPSCLIHITNYQNGNFPPFATPVFLQQMKPGIAESTDKKSPGNLIISVPAEFKLPTKIEKYGWNVYCPTSHFLSGCELSSCSSICGELDFGYFLTNSKPWRCEATIALFPPDHLFLTQKEQNRKRYQDKTRKLVDLRMYSSMFNTNSMTRTWTYRRNTGLTKTIPSYQPINILVLRDSDVKSEGKLKKNVDEKLKFWMDYLLISARYRKKRIW</sequence>
<dbReference type="Proteomes" id="UP001642540">
    <property type="component" value="Unassembled WGS sequence"/>
</dbReference>
<protein>
    <submittedName>
        <fullName evidence="1">Uncharacterized protein</fullName>
    </submittedName>
</protein>
<name>A0ABP1QD40_9HEXA</name>
<dbReference type="EMBL" id="CAXLJM020000030">
    <property type="protein sequence ID" value="CAL8098726.1"/>
    <property type="molecule type" value="Genomic_DNA"/>
</dbReference>
<evidence type="ECO:0000313" key="1">
    <source>
        <dbReference type="EMBL" id="CAL8098726.1"/>
    </source>
</evidence>
<gene>
    <name evidence="1" type="ORF">ODALV1_LOCUS10036</name>
</gene>
<proteinExistence type="predicted"/>
<comment type="caution">
    <text evidence="1">The sequence shown here is derived from an EMBL/GenBank/DDBJ whole genome shotgun (WGS) entry which is preliminary data.</text>
</comment>
<organism evidence="1 2">
    <name type="scientific">Orchesella dallaii</name>
    <dbReference type="NCBI Taxonomy" id="48710"/>
    <lineage>
        <taxon>Eukaryota</taxon>
        <taxon>Metazoa</taxon>
        <taxon>Ecdysozoa</taxon>
        <taxon>Arthropoda</taxon>
        <taxon>Hexapoda</taxon>
        <taxon>Collembola</taxon>
        <taxon>Entomobryomorpha</taxon>
        <taxon>Entomobryoidea</taxon>
        <taxon>Orchesellidae</taxon>
        <taxon>Orchesellinae</taxon>
        <taxon>Orchesella</taxon>
    </lineage>
</organism>